<evidence type="ECO:0000256" key="1">
    <source>
        <dbReference type="ARBA" id="ARBA00010923"/>
    </source>
</evidence>
<evidence type="ECO:0000313" key="5">
    <source>
        <dbReference type="EMBL" id="KAA4532200.1"/>
    </source>
</evidence>
<accession>A0A5M5KMM1</accession>
<keyword evidence="5" id="KW-0378">Hydrolase</keyword>
<dbReference type="InterPro" id="IPR000055">
    <property type="entry name" value="Restrct_endonuc_typeI_TRD"/>
</dbReference>
<dbReference type="CDD" id="cd17246">
    <property type="entry name" value="RMtype1_S_SonII-TRD2-CR2_like"/>
    <property type="match status" value="1"/>
</dbReference>
<evidence type="ECO:0000256" key="2">
    <source>
        <dbReference type="ARBA" id="ARBA00022747"/>
    </source>
</evidence>
<dbReference type="AlphaFoldDB" id="A0A5M5KMM1"/>
<protein>
    <submittedName>
        <fullName evidence="5">Restriction endonuclease subunit S</fullName>
    </submittedName>
</protein>
<organism evidence="5 6">
    <name type="scientific">Bacteroides ovatus</name>
    <dbReference type="NCBI Taxonomy" id="28116"/>
    <lineage>
        <taxon>Bacteria</taxon>
        <taxon>Pseudomonadati</taxon>
        <taxon>Bacteroidota</taxon>
        <taxon>Bacteroidia</taxon>
        <taxon>Bacteroidales</taxon>
        <taxon>Bacteroidaceae</taxon>
        <taxon>Bacteroides</taxon>
    </lineage>
</organism>
<comment type="caution">
    <text evidence="5">The sequence shown here is derived from an EMBL/GenBank/DDBJ whole genome shotgun (WGS) entry which is preliminary data.</text>
</comment>
<dbReference type="GO" id="GO:0004519">
    <property type="term" value="F:endonuclease activity"/>
    <property type="evidence" value="ECO:0007669"/>
    <property type="project" value="UniProtKB-KW"/>
</dbReference>
<keyword evidence="5" id="KW-0540">Nuclease</keyword>
<comment type="similarity">
    <text evidence="1">Belongs to the type-I restriction system S methylase family.</text>
</comment>
<dbReference type="EMBL" id="VWGP01000015">
    <property type="protein sequence ID" value="KAA4532200.1"/>
    <property type="molecule type" value="Genomic_DNA"/>
</dbReference>
<dbReference type="PANTHER" id="PTHR43140:SF1">
    <property type="entry name" value="TYPE I RESTRICTION ENZYME ECOKI SPECIFICITY SUBUNIT"/>
    <property type="match status" value="1"/>
</dbReference>
<dbReference type="PANTHER" id="PTHR43140">
    <property type="entry name" value="TYPE-1 RESTRICTION ENZYME ECOKI SPECIFICITY PROTEIN"/>
    <property type="match status" value="1"/>
</dbReference>
<keyword evidence="2" id="KW-0680">Restriction system</keyword>
<dbReference type="InterPro" id="IPR044946">
    <property type="entry name" value="Restrct_endonuc_typeI_TRD_sf"/>
</dbReference>
<sequence>MNGKQLKNSILQWAIQGKLVPQDPNDEPASVLLERIRAEKAKLVKEKKIKKDKNESIIYRGDDNSYYEKFLATGEVKCIDDEIPFEIPQGWEWCRFSSIYKTLTDGTHSTPHYTESGIPFLSVKDMSSGILRFNNTKYISENEHIELSKRCHPQKGDLLLSKVGTTGIPLIIETEKEFSIFVSLALIKFTSIPIDKRFLIHLINSPLVQEQVQENTRGVGNKNWVLTAIANTLILLPPLNEQLRISDKIDELSPIISKYAMSQQRLENLNANINGLLRKSILQEAIQGKLIPQIKEEGTAQELLEQIRQEKFQLVKDGKLKKSALTDSVIYKGDDNKYFEKIGNTEMDITDEIPFEIPDSWSWVRLNDICSYIQRGKSPKYSLIKKYPVVAQKCNQWSGFSIDKAQFIDPDTLSSYGEERILQDGDLMWNSTGLGTLGRMAIYWSSLNPYELAVADSHVTVIRVMKKFVMPQYLYYYFTSNTVQSVIEDKSDGSTKQKELATSTVKTYLVPIPPLMEQNRIISQIKQLTSIMRE</sequence>
<dbReference type="Proteomes" id="UP000478493">
    <property type="component" value="Unassembled WGS sequence"/>
</dbReference>
<dbReference type="Pfam" id="PF01420">
    <property type="entry name" value="Methylase_S"/>
    <property type="match status" value="2"/>
</dbReference>
<name>A0A5M5KMM1_BACOV</name>
<feature type="domain" description="Type I restriction modification DNA specificity" evidence="4">
    <location>
        <begin position="112"/>
        <end position="254"/>
    </location>
</feature>
<dbReference type="SUPFAM" id="SSF116734">
    <property type="entry name" value="DNA methylase specificity domain"/>
    <property type="match status" value="2"/>
</dbReference>
<proteinExistence type="inferred from homology"/>
<keyword evidence="5" id="KW-0255">Endonuclease</keyword>
<evidence type="ECO:0000313" key="6">
    <source>
        <dbReference type="Proteomes" id="UP000478493"/>
    </source>
</evidence>
<evidence type="ECO:0000256" key="3">
    <source>
        <dbReference type="ARBA" id="ARBA00023125"/>
    </source>
</evidence>
<feature type="domain" description="Type I restriction modification DNA specificity" evidence="4">
    <location>
        <begin position="358"/>
        <end position="530"/>
    </location>
</feature>
<dbReference type="GO" id="GO:0003677">
    <property type="term" value="F:DNA binding"/>
    <property type="evidence" value="ECO:0007669"/>
    <property type="project" value="UniProtKB-KW"/>
</dbReference>
<keyword evidence="3" id="KW-0238">DNA-binding</keyword>
<dbReference type="InterPro" id="IPR051212">
    <property type="entry name" value="Type-I_RE_S_subunit"/>
</dbReference>
<reference evidence="5 6" key="1">
    <citation type="journal article" date="2019" name="Nat. Med.">
        <title>A library of human gut bacterial isolates paired with longitudinal multiomics data enables mechanistic microbiome research.</title>
        <authorList>
            <person name="Poyet M."/>
            <person name="Groussin M."/>
            <person name="Gibbons S.M."/>
            <person name="Avila-Pacheco J."/>
            <person name="Jiang X."/>
            <person name="Kearney S.M."/>
            <person name="Perrotta A.R."/>
            <person name="Berdy B."/>
            <person name="Zhao S."/>
            <person name="Lieberman T.D."/>
            <person name="Swanson P.K."/>
            <person name="Smith M."/>
            <person name="Roesemann S."/>
            <person name="Alexander J.E."/>
            <person name="Rich S.A."/>
            <person name="Livny J."/>
            <person name="Vlamakis H."/>
            <person name="Clish C."/>
            <person name="Bullock K."/>
            <person name="Deik A."/>
            <person name="Scott J."/>
            <person name="Pierce K.A."/>
            <person name="Xavier R.J."/>
            <person name="Alm E.J."/>
        </authorList>
    </citation>
    <scope>NUCLEOTIDE SEQUENCE [LARGE SCALE GENOMIC DNA]</scope>
    <source>
        <strain evidence="5 6">BIOML-A41</strain>
    </source>
</reference>
<evidence type="ECO:0000259" key="4">
    <source>
        <dbReference type="Pfam" id="PF01420"/>
    </source>
</evidence>
<dbReference type="Gene3D" id="3.90.220.20">
    <property type="entry name" value="DNA methylase specificity domains"/>
    <property type="match status" value="2"/>
</dbReference>
<dbReference type="GO" id="GO:0009307">
    <property type="term" value="P:DNA restriction-modification system"/>
    <property type="evidence" value="ECO:0007669"/>
    <property type="project" value="UniProtKB-KW"/>
</dbReference>
<gene>
    <name evidence="5" type="ORF">F3B85_18805</name>
</gene>